<dbReference type="Proteomes" id="UP000800200">
    <property type="component" value="Unassembled WGS sequence"/>
</dbReference>
<sequence length="99" mass="11273">LQLLDVSIFSPLVKPYKEVRDNSLFGAEGITSNQFLIFFQRARQKAITKYNIASAWRKAGLLLYNPSSVLQGIDQKHHGLLALPTRTVYELIFKPLKVK</sequence>
<dbReference type="EMBL" id="ML994660">
    <property type="protein sequence ID" value="KAF2180106.1"/>
    <property type="molecule type" value="Genomic_DNA"/>
</dbReference>
<organism evidence="1 2">
    <name type="scientific">Zopfia rhizophila CBS 207.26</name>
    <dbReference type="NCBI Taxonomy" id="1314779"/>
    <lineage>
        <taxon>Eukaryota</taxon>
        <taxon>Fungi</taxon>
        <taxon>Dikarya</taxon>
        <taxon>Ascomycota</taxon>
        <taxon>Pezizomycotina</taxon>
        <taxon>Dothideomycetes</taxon>
        <taxon>Dothideomycetes incertae sedis</taxon>
        <taxon>Zopfiaceae</taxon>
        <taxon>Zopfia</taxon>
    </lineage>
</organism>
<proteinExistence type="predicted"/>
<dbReference type="AlphaFoldDB" id="A0A6A6DR53"/>
<reference evidence="1" key="1">
    <citation type="journal article" date="2020" name="Stud. Mycol.">
        <title>101 Dothideomycetes genomes: a test case for predicting lifestyles and emergence of pathogens.</title>
        <authorList>
            <person name="Haridas S."/>
            <person name="Albert R."/>
            <person name="Binder M."/>
            <person name="Bloem J."/>
            <person name="Labutti K."/>
            <person name="Salamov A."/>
            <person name="Andreopoulos B."/>
            <person name="Baker S."/>
            <person name="Barry K."/>
            <person name="Bills G."/>
            <person name="Bluhm B."/>
            <person name="Cannon C."/>
            <person name="Castanera R."/>
            <person name="Culley D."/>
            <person name="Daum C."/>
            <person name="Ezra D."/>
            <person name="Gonzalez J."/>
            <person name="Henrissat B."/>
            <person name="Kuo A."/>
            <person name="Liang C."/>
            <person name="Lipzen A."/>
            <person name="Lutzoni F."/>
            <person name="Magnuson J."/>
            <person name="Mondo S."/>
            <person name="Nolan M."/>
            <person name="Ohm R."/>
            <person name="Pangilinan J."/>
            <person name="Park H.-J."/>
            <person name="Ramirez L."/>
            <person name="Alfaro M."/>
            <person name="Sun H."/>
            <person name="Tritt A."/>
            <person name="Yoshinaga Y."/>
            <person name="Zwiers L.-H."/>
            <person name="Turgeon B."/>
            <person name="Goodwin S."/>
            <person name="Spatafora J."/>
            <person name="Crous P."/>
            <person name="Grigoriev I."/>
        </authorList>
    </citation>
    <scope>NUCLEOTIDE SEQUENCE</scope>
    <source>
        <strain evidence="1">CBS 207.26</strain>
    </source>
</reference>
<gene>
    <name evidence="1" type="ORF">K469DRAFT_797029</name>
</gene>
<keyword evidence="2" id="KW-1185">Reference proteome</keyword>
<name>A0A6A6DR53_9PEZI</name>
<dbReference type="OrthoDB" id="3265672at2759"/>
<evidence type="ECO:0000313" key="1">
    <source>
        <dbReference type="EMBL" id="KAF2180106.1"/>
    </source>
</evidence>
<feature type="non-terminal residue" evidence="1">
    <location>
        <position position="1"/>
    </location>
</feature>
<protein>
    <submittedName>
        <fullName evidence="1">Uncharacterized protein</fullName>
    </submittedName>
</protein>
<evidence type="ECO:0000313" key="2">
    <source>
        <dbReference type="Proteomes" id="UP000800200"/>
    </source>
</evidence>
<accession>A0A6A6DR53</accession>